<organism evidence="6 7">
    <name type="scientific">Taylorella equigenitalis (strain MCE9)</name>
    <dbReference type="NCBI Taxonomy" id="937774"/>
    <lineage>
        <taxon>Bacteria</taxon>
        <taxon>Pseudomonadati</taxon>
        <taxon>Pseudomonadota</taxon>
        <taxon>Betaproteobacteria</taxon>
        <taxon>Burkholderiales</taxon>
        <taxon>Alcaligenaceae</taxon>
        <taxon>Taylorella</taxon>
    </lineage>
</organism>
<dbReference type="KEGG" id="teq:TEQUI_0005"/>
<dbReference type="EMBL" id="CP002456">
    <property type="protein sequence ID" value="ADU90964.1"/>
    <property type="molecule type" value="Genomic_DNA"/>
</dbReference>
<dbReference type="InterPro" id="IPR006533">
    <property type="entry name" value="T6SS_Vgr_RhsGE"/>
</dbReference>
<dbReference type="PANTHER" id="PTHR32305:SF15">
    <property type="entry name" value="PROTEIN RHSA-RELATED"/>
    <property type="match status" value="1"/>
</dbReference>
<dbReference type="PANTHER" id="PTHR32305">
    <property type="match status" value="1"/>
</dbReference>
<protein>
    <submittedName>
        <fullName evidence="6">VgrG protein</fullName>
    </submittedName>
</protein>
<evidence type="ECO:0000256" key="2">
    <source>
        <dbReference type="ARBA" id="ARBA00005558"/>
    </source>
</evidence>
<feature type="domain" description="Gp5/Type VI secretion system Vgr C-terminal trimerisation" evidence="5">
    <location>
        <begin position="466"/>
        <end position="577"/>
    </location>
</feature>
<evidence type="ECO:0000313" key="6">
    <source>
        <dbReference type="EMBL" id="ADU90964.1"/>
    </source>
</evidence>
<evidence type="ECO:0000259" key="4">
    <source>
        <dbReference type="Pfam" id="PF04717"/>
    </source>
</evidence>
<dbReference type="GO" id="GO:0005576">
    <property type="term" value="C:extracellular region"/>
    <property type="evidence" value="ECO:0007669"/>
    <property type="project" value="UniProtKB-SubCell"/>
</dbReference>
<proteinExistence type="inferred from homology"/>
<dbReference type="InterPro" id="IPR050708">
    <property type="entry name" value="T6SS_VgrG/RHS"/>
</dbReference>
<name>A0A654KEV7_TAYEM</name>
<dbReference type="Proteomes" id="UP000007472">
    <property type="component" value="Chromosome"/>
</dbReference>
<keyword evidence="3" id="KW-0964">Secreted</keyword>
<evidence type="ECO:0000259" key="5">
    <source>
        <dbReference type="Pfam" id="PF22178"/>
    </source>
</evidence>
<gene>
    <name evidence="6" type="ordered locus">TEQUI_0005</name>
</gene>
<sequence length="781" mass="86396">MSERHLVASTVYGDELKFKSLEGVEKLSDLFDYTVDLVSEKGNLDLEKILGTMIDITVDIDQGKRYFQGLVINAQYLEPLNTTKREHVYRFQLRPWLWLATQTQNNRIFQKISVPDIIEEVLEKYPFKHEFKTMDSYRTWPYCVQYGESDFAFISRLCEYEGIYYFFEHTDGEHKLIFTDCSAVHKDIAGESTLTYHAEDQVLPSHGPVITAWGNVDSLYSNEHTMVDYDFEKSKAKLDVSHSINKNNGRKMEIYDPLPGYIELEDGEKYVKVAAESEAWKARTVLVETNYPLVSCGSTFSVDRIQDAKNPYVILSTEFTLHENQYASAGGNAPELHHMHVKMHALPKEIQFRAPKITPIPKAQGPMTARVVGVQGEEIYTDKYGRIKVQFHWDRKGKSDDNSSCWLRVSSPWAGGGFGGVQIPRIGDEVIVGFVGAHIDRPMVIGRVYNANNMPALEFPANATQSGTVTRSKYGDSSTFNQMLMEDKPGDEKLSFQAQKDMDTLVKNNEDISVAGEQQGTHGGTTDLSVGGYDDNIFKDASTETNEANQVRTIIGTSDEIVEGPRSHSIGSNATINMGRGFVRNVDEGLATYTYGAGRNRTVNTDYTHSAKSTVKRTVSGGETYTVGSVYSKSVSGGPIEIQSGGLASIDVKGDTTISSKTDHENKAGSNMTVKSLIITHTSPCVTEDHTQKIDVALFKNTATVQSTNNINLGLSLTGLSEAAQVNKIGISGVKIAGLVNQCENSQLKGDITGIKLKKAFKKSSGDIVKNVIIGVVFKNP</sequence>
<comment type="similarity">
    <text evidence="2">Belongs to the VgrG protein family.</text>
</comment>
<dbReference type="InterPro" id="IPR017847">
    <property type="entry name" value="T6SS_RhsGE_Vgr_subset"/>
</dbReference>
<dbReference type="Gene3D" id="4.10.220.110">
    <property type="match status" value="1"/>
</dbReference>
<dbReference type="InterPro" id="IPR037026">
    <property type="entry name" value="Vgr_OB-fold_dom_sf"/>
</dbReference>
<comment type="subcellular location">
    <subcellularLocation>
        <location evidence="1">Secreted</location>
    </subcellularLocation>
</comment>
<dbReference type="InterPro" id="IPR054030">
    <property type="entry name" value="Gp5_Vgr_C"/>
</dbReference>
<evidence type="ECO:0000256" key="1">
    <source>
        <dbReference type="ARBA" id="ARBA00004613"/>
    </source>
</evidence>
<dbReference type="Pfam" id="PF04717">
    <property type="entry name" value="Phage_base_V"/>
    <property type="match status" value="1"/>
</dbReference>
<dbReference type="InterPro" id="IPR006531">
    <property type="entry name" value="Gp5/Vgr_OB"/>
</dbReference>
<dbReference type="NCBIfam" id="TIGR03361">
    <property type="entry name" value="VI_Rhs_Vgr"/>
    <property type="match status" value="1"/>
</dbReference>
<evidence type="ECO:0000313" key="7">
    <source>
        <dbReference type="Proteomes" id="UP000007472"/>
    </source>
</evidence>
<reference evidence="6 7" key="1">
    <citation type="journal article" date="2011" name="J. Bacteriol.">
        <title>Genome sequence of Taylorella equigenitalis MCE9, the causative agent of contagious equine metritis.</title>
        <authorList>
            <person name="Hebert L."/>
            <person name="Moumen B."/>
            <person name="Duquesne F."/>
            <person name="Breuil M.F."/>
            <person name="Laugier C."/>
            <person name="Batto J.M."/>
            <person name="Renault P."/>
            <person name="Petry S."/>
        </authorList>
    </citation>
    <scope>NUCLEOTIDE SEQUENCE [LARGE SCALE GENOMIC DNA]</scope>
    <source>
        <strain evidence="6 7">MCE9</strain>
    </source>
</reference>
<accession>A0A654KEV7</accession>
<dbReference type="Pfam" id="PF05954">
    <property type="entry name" value="Phage_GPD"/>
    <property type="match status" value="1"/>
</dbReference>
<dbReference type="Gene3D" id="2.40.50.230">
    <property type="entry name" value="Gp5 N-terminal domain"/>
    <property type="match status" value="1"/>
</dbReference>
<dbReference type="SUPFAM" id="SSF69255">
    <property type="entry name" value="gp5 N-terminal domain-like"/>
    <property type="match status" value="1"/>
</dbReference>
<dbReference type="Gene3D" id="3.55.50.10">
    <property type="entry name" value="Baseplate protein-like domains"/>
    <property type="match status" value="1"/>
</dbReference>
<dbReference type="Pfam" id="PF22178">
    <property type="entry name" value="Gp5_trimer_C"/>
    <property type="match status" value="1"/>
</dbReference>
<evidence type="ECO:0000256" key="3">
    <source>
        <dbReference type="ARBA" id="ARBA00022525"/>
    </source>
</evidence>
<dbReference type="NCBIfam" id="TIGR01646">
    <property type="entry name" value="vgr_GE"/>
    <property type="match status" value="1"/>
</dbReference>
<dbReference type="Gene3D" id="2.30.110.50">
    <property type="match status" value="1"/>
</dbReference>
<dbReference type="SUPFAM" id="SSF69349">
    <property type="entry name" value="Phage fibre proteins"/>
    <property type="match status" value="2"/>
</dbReference>
<dbReference type="SUPFAM" id="SSF69279">
    <property type="entry name" value="Phage tail proteins"/>
    <property type="match status" value="2"/>
</dbReference>
<dbReference type="AlphaFoldDB" id="A0A654KEV7"/>
<feature type="domain" description="Gp5/Type VI secretion system Vgr protein OB-fold" evidence="4">
    <location>
        <begin position="380"/>
        <end position="449"/>
    </location>
</feature>